<gene>
    <name evidence="2" type="ORF">TNCT_350521</name>
</gene>
<keyword evidence="3" id="KW-1185">Reference proteome</keyword>
<reference evidence="2" key="1">
    <citation type="submission" date="2020-07" db="EMBL/GenBank/DDBJ databases">
        <title>Multicomponent nature underlies the extraordinary mechanical properties of spider dragline silk.</title>
        <authorList>
            <person name="Kono N."/>
            <person name="Nakamura H."/>
            <person name="Mori M."/>
            <person name="Yoshida Y."/>
            <person name="Ohtoshi R."/>
            <person name="Malay A.D."/>
            <person name="Moran D.A.P."/>
            <person name="Tomita M."/>
            <person name="Numata K."/>
            <person name="Arakawa K."/>
        </authorList>
    </citation>
    <scope>NUCLEOTIDE SEQUENCE</scope>
</reference>
<name>A0A8X6FTJ9_TRICU</name>
<dbReference type="EMBL" id="BMAO01013477">
    <property type="protein sequence ID" value="GFQ89095.1"/>
    <property type="molecule type" value="Genomic_DNA"/>
</dbReference>
<keyword evidence="1" id="KW-1133">Transmembrane helix</keyword>
<evidence type="ECO:0000313" key="3">
    <source>
        <dbReference type="Proteomes" id="UP000887116"/>
    </source>
</evidence>
<feature type="transmembrane region" description="Helical" evidence="1">
    <location>
        <begin position="15"/>
        <end position="33"/>
    </location>
</feature>
<protein>
    <submittedName>
        <fullName evidence="2">Uncharacterized protein</fullName>
    </submittedName>
</protein>
<dbReference type="AlphaFoldDB" id="A0A8X6FTJ9"/>
<organism evidence="2 3">
    <name type="scientific">Trichonephila clavata</name>
    <name type="common">Joro spider</name>
    <name type="synonym">Nephila clavata</name>
    <dbReference type="NCBI Taxonomy" id="2740835"/>
    <lineage>
        <taxon>Eukaryota</taxon>
        <taxon>Metazoa</taxon>
        <taxon>Ecdysozoa</taxon>
        <taxon>Arthropoda</taxon>
        <taxon>Chelicerata</taxon>
        <taxon>Arachnida</taxon>
        <taxon>Araneae</taxon>
        <taxon>Araneomorphae</taxon>
        <taxon>Entelegynae</taxon>
        <taxon>Araneoidea</taxon>
        <taxon>Nephilidae</taxon>
        <taxon>Trichonephila</taxon>
    </lineage>
</organism>
<sequence length="103" mass="11485">MCSDSPLRTTLTYHIYYHLHIPIHILLVDLLFLPTSLSSERVNFIHGHVSGVTITTTLREEEEGLSNLIEYPGDESALFSGPPENRNVCVCDVTSLSINSEVD</sequence>
<comment type="caution">
    <text evidence="2">The sequence shown here is derived from an EMBL/GenBank/DDBJ whole genome shotgun (WGS) entry which is preliminary data.</text>
</comment>
<keyword evidence="1" id="KW-0472">Membrane</keyword>
<evidence type="ECO:0000313" key="2">
    <source>
        <dbReference type="EMBL" id="GFQ89095.1"/>
    </source>
</evidence>
<proteinExistence type="predicted"/>
<dbReference type="Proteomes" id="UP000887116">
    <property type="component" value="Unassembled WGS sequence"/>
</dbReference>
<evidence type="ECO:0000256" key="1">
    <source>
        <dbReference type="SAM" id="Phobius"/>
    </source>
</evidence>
<dbReference type="OrthoDB" id="10354726at2759"/>
<keyword evidence="1" id="KW-0812">Transmembrane</keyword>
<accession>A0A8X6FTJ9</accession>